<dbReference type="Pfam" id="PF10728">
    <property type="entry name" value="DUF2520"/>
    <property type="match status" value="1"/>
</dbReference>
<gene>
    <name evidence="3" type="ORF">HQ43_03195</name>
</gene>
<dbReference type="InterPro" id="IPR036291">
    <property type="entry name" value="NAD(P)-bd_dom_sf"/>
</dbReference>
<dbReference type="InterPro" id="IPR018931">
    <property type="entry name" value="DUF2520"/>
</dbReference>
<evidence type="ECO:0000259" key="1">
    <source>
        <dbReference type="Pfam" id="PF10727"/>
    </source>
</evidence>
<evidence type="ECO:0000313" key="4">
    <source>
        <dbReference type="Proteomes" id="UP000030101"/>
    </source>
</evidence>
<organism evidence="3 4">
    <name type="scientific">Porphyromonas canoris</name>
    <dbReference type="NCBI Taxonomy" id="36875"/>
    <lineage>
        <taxon>Bacteria</taxon>
        <taxon>Pseudomonadati</taxon>
        <taxon>Bacteroidota</taxon>
        <taxon>Bacteroidia</taxon>
        <taxon>Bacteroidales</taxon>
        <taxon>Porphyromonadaceae</taxon>
        <taxon>Porphyromonas</taxon>
    </lineage>
</organism>
<dbReference type="PANTHER" id="PTHR40459:SF1">
    <property type="entry name" value="CONSERVED HYPOTHETICAL ALANINE AND LEUCINE RICH PROTEIN"/>
    <property type="match status" value="1"/>
</dbReference>
<feature type="domain" description="Putative oxidoreductase/dehydrogenase Rossmann-like" evidence="1">
    <location>
        <begin position="6"/>
        <end position="110"/>
    </location>
</feature>
<proteinExistence type="predicted"/>
<dbReference type="Proteomes" id="UP000030101">
    <property type="component" value="Unassembled WGS sequence"/>
</dbReference>
<sequence>MYTFCLVGSGNVATHIGTALSKANLRCLGVMSATAKHAEALARKLDTKGVTRVEELPRTADIYLLSVTDTALASLAGQLCRHIAPDAVLLHTAGSIPMQTLSPHPHIGVLYPLQTFSRSRALDMSDVPLFVEASDEKAKETIQTLASALQSKQIRETGSGERLILHLAAVFACNFSNNMLHSAALLLKRYGLEETLLNPLIQETMAKAMEMGADKSQTGPAVRGDHNVLSRHLSLLEEEGLPSLTEVYRSVSHNIQQLSHHTKDSDE</sequence>
<dbReference type="PANTHER" id="PTHR40459">
    <property type="entry name" value="CONSERVED HYPOTHETICAL ALANINE AND LEUCINE RICH PROTEIN"/>
    <property type="match status" value="1"/>
</dbReference>
<accession>A0ABR4XMA9</accession>
<dbReference type="InterPro" id="IPR019665">
    <property type="entry name" value="OxRdtase/DH_put_Rossmann_dom"/>
</dbReference>
<evidence type="ECO:0000259" key="2">
    <source>
        <dbReference type="Pfam" id="PF10728"/>
    </source>
</evidence>
<dbReference type="SUPFAM" id="SSF48179">
    <property type="entry name" value="6-phosphogluconate dehydrogenase C-terminal domain-like"/>
    <property type="match status" value="1"/>
</dbReference>
<reference evidence="3 4" key="1">
    <citation type="submission" date="2014-08" db="EMBL/GenBank/DDBJ databases">
        <title>Porphyromonas canoris strain:OH2762 Genome sequencing.</title>
        <authorList>
            <person name="Wallis C."/>
            <person name="Deusch O."/>
            <person name="O'Flynn C."/>
            <person name="Davis I."/>
            <person name="Jospin G."/>
            <person name="Darling A.E."/>
            <person name="Coil D.A."/>
            <person name="Alexiev A."/>
            <person name="Horsfall A."/>
            <person name="Kirkwood N."/>
            <person name="Harris S."/>
            <person name="Eisen J.A."/>
        </authorList>
    </citation>
    <scope>NUCLEOTIDE SEQUENCE [LARGE SCALE GENOMIC DNA]</scope>
    <source>
        <strain evidence="4">COT-108 OH2762</strain>
    </source>
</reference>
<evidence type="ECO:0008006" key="5">
    <source>
        <dbReference type="Google" id="ProtNLM"/>
    </source>
</evidence>
<dbReference type="InterPro" id="IPR037108">
    <property type="entry name" value="TM1727-like_C_sf"/>
</dbReference>
<name>A0ABR4XMA9_9PORP</name>
<dbReference type="SUPFAM" id="SSF51735">
    <property type="entry name" value="NAD(P)-binding Rossmann-fold domains"/>
    <property type="match status" value="1"/>
</dbReference>
<dbReference type="RefSeq" id="WP_036789486.1">
    <property type="nucleotide sequence ID" value="NZ_JQZV01000006.1"/>
</dbReference>
<dbReference type="Gene3D" id="1.10.1040.20">
    <property type="entry name" value="ProC-like, C-terminal domain"/>
    <property type="match status" value="1"/>
</dbReference>
<keyword evidence="4" id="KW-1185">Reference proteome</keyword>
<evidence type="ECO:0000313" key="3">
    <source>
        <dbReference type="EMBL" id="KGN92893.1"/>
    </source>
</evidence>
<protein>
    <recommendedName>
        <fullName evidence="5">DUF2520 domain-containing protein</fullName>
    </recommendedName>
</protein>
<feature type="domain" description="DUF2520" evidence="2">
    <location>
        <begin position="128"/>
        <end position="254"/>
    </location>
</feature>
<dbReference type="Gene3D" id="3.40.50.720">
    <property type="entry name" value="NAD(P)-binding Rossmann-like Domain"/>
    <property type="match status" value="1"/>
</dbReference>
<dbReference type="EMBL" id="JQZV01000006">
    <property type="protein sequence ID" value="KGN92893.1"/>
    <property type="molecule type" value="Genomic_DNA"/>
</dbReference>
<dbReference type="InterPro" id="IPR008927">
    <property type="entry name" value="6-PGluconate_DH-like_C_sf"/>
</dbReference>
<comment type="caution">
    <text evidence="3">The sequence shown here is derived from an EMBL/GenBank/DDBJ whole genome shotgun (WGS) entry which is preliminary data.</text>
</comment>
<dbReference type="Pfam" id="PF10727">
    <property type="entry name" value="Rossmann-like"/>
    <property type="match status" value="1"/>
</dbReference>